<keyword evidence="1" id="KW-0472">Membrane</keyword>
<accession>A0A1M7TJL8</accession>
<keyword evidence="1" id="KW-1133">Transmembrane helix</keyword>
<dbReference type="InterPro" id="IPR008620">
    <property type="entry name" value="FixH"/>
</dbReference>
<dbReference type="Pfam" id="PF05751">
    <property type="entry name" value="FixH"/>
    <property type="match status" value="1"/>
</dbReference>
<dbReference type="InterPro" id="IPR018037">
    <property type="entry name" value="FixH_proteobacterial"/>
</dbReference>
<protein>
    <submittedName>
        <fullName evidence="2">Nitrogen fixation protein FixH</fullName>
    </submittedName>
</protein>
<evidence type="ECO:0000313" key="2">
    <source>
        <dbReference type="EMBL" id="SHN70944.1"/>
    </source>
</evidence>
<feature type="transmembrane region" description="Helical" evidence="1">
    <location>
        <begin position="20"/>
        <end position="37"/>
    </location>
</feature>
<dbReference type="PIRSF" id="PIRSF011386">
    <property type="entry name" value="FixH"/>
    <property type="match status" value="1"/>
</dbReference>
<gene>
    <name evidence="2" type="ORF">SAMN05216200_10759</name>
</gene>
<name>A0A1M7TJL8_9RHOB</name>
<keyword evidence="1" id="KW-0812">Transmembrane</keyword>
<dbReference type="OrthoDB" id="1495896at2"/>
<evidence type="ECO:0000256" key="1">
    <source>
        <dbReference type="SAM" id="Phobius"/>
    </source>
</evidence>
<dbReference type="AlphaFoldDB" id="A0A1M7TJL8"/>
<dbReference type="EMBL" id="FRDL01000007">
    <property type="protein sequence ID" value="SHN70944.1"/>
    <property type="molecule type" value="Genomic_DNA"/>
</dbReference>
<evidence type="ECO:0000313" key="3">
    <source>
        <dbReference type="Proteomes" id="UP000184066"/>
    </source>
</evidence>
<dbReference type="RefSeq" id="WP_072747689.1">
    <property type="nucleotide sequence ID" value="NZ_FOHL01000007.1"/>
</dbReference>
<organism evidence="2 3">
    <name type="scientific">Oceanicella actignis</name>
    <dbReference type="NCBI Taxonomy" id="1189325"/>
    <lineage>
        <taxon>Bacteria</taxon>
        <taxon>Pseudomonadati</taxon>
        <taxon>Pseudomonadota</taxon>
        <taxon>Alphaproteobacteria</taxon>
        <taxon>Rhodobacterales</taxon>
        <taxon>Paracoccaceae</taxon>
        <taxon>Oceanicella</taxon>
    </lineage>
</organism>
<sequence length="165" mass="17556">MNGRDAPPRGGRPLTGRKVLAIFVGAFAVIIGVNVYMMTRAIEGFPGLVVDSPWVAGQNFDARRAAQEALGWRAETSWRDGALLVRMRGADGAPVAGLNVQARVGRPATNAEDRVLDLAETAEGYRAELPLAPGAWRVEVHARGAAEADYRATAQILVPIAEGAR</sequence>
<proteinExistence type="predicted"/>
<dbReference type="Proteomes" id="UP000184066">
    <property type="component" value="Unassembled WGS sequence"/>
</dbReference>
<keyword evidence="3" id="KW-1185">Reference proteome</keyword>
<dbReference type="STRING" id="1189325.SAMN04488119_10760"/>
<reference evidence="2 3" key="1">
    <citation type="submission" date="2016-12" db="EMBL/GenBank/DDBJ databases">
        <authorList>
            <person name="Song W.-J."/>
            <person name="Kurnit D.M."/>
        </authorList>
    </citation>
    <scope>NUCLEOTIDE SEQUENCE [LARGE SCALE GENOMIC DNA]</scope>
    <source>
        <strain evidence="2 3">CGMCC 1.10808</strain>
    </source>
</reference>